<evidence type="ECO:0000256" key="1">
    <source>
        <dbReference type="ARBA" id="ARBA00004613"/>
    </source>
</evidence>
<keyword evidence="3 7" id="KW-0217">Developmental protein</keyword>
<dbReference type="OrthoDB" id="614712at2759"/>
<comment type="similarity">
    <text evidence="2 7">Belongs to the plant cysteine rich small secretory peptide family. Epidermal patterning factor subfamily.</text>
</comment>
<dbReference type="Pfam" id="PF17181">
    <property type="entry name" value="EPF"/>
    <property type="match status" value="1"/>
</dbReference>
<keyword evidence="4 7" id="KW-0964">Secreted</keyword>
<dbReference type="InterPro" id="IPR039455">
    <property type="entry name" value="EPFL"/>
</dbReference>
<evidence type="ECO:0000256" key="7">
    <source>
        <dbReference type="RuleBase" id="RU367102"/>
    </source>
</evidence>
<keyword evidence="5" id="KW-0732">Signal</keyword>
<comment type="subcellular location">
    <subcellularLocation>
        <location evidence="1 7">Secreted</location>
    </subcellularLocation>
</comment>
<evidence type="ECO:0000313" key="9">
    <source>
        <dbReference type="Proteomes" id="UP000447434"/>
    </source>
</evidence>
<evidence type="ECO:0000256" key="6">
    <source>
        <dbReference type="ARBA" id="ARBA00023157"/>
    </source>
</evidence>
<gene>
    <name evidence="8" type="ORF">Lalb_Chr11g0064631</name>
</gene>
<name>A0A6A5P8S7_LUPAL</name>
<evidence type="ECO:0000256" key="5">
    <source>
        <dbReference type="ARBA" id="ARBA00022729"/>
    </source>
</evidence>
<dbReference type="PANTHER" id="PTHR33109:SF95">
    <property type="entry name" value="EPIDERMAL PATTERNING FACTOR-LIKE PROTEIN"/>
    <property type="match status" value="1"/>
</dbReference>
<keyword evidence="9" id="KW-1185">Reference proteome</keyword>
<evidence type="ECO:0000256" key="3">
    <source>
        <dbReference type="ARBA" id="ARBA00022473"/>
    </source>
</evidence>
<comment type="caution">
    <text evidence="8">The sequence shown here is derived from an EMBL/GenBank/DDBJ whole genome shotgun (WGS) entry which is preliminary data.</text>
</comment>
<dbReference type="GO" id="GO:0005576">
    <property type="term" value="C:extracellular region"/>
    <property type="evidence" value="ECO:0007669"/>
    <property type="project" value="UniProtKB-SubCell"/>
</dbReference>
<evidence type="ECO:0000256" key="2">
    <source>
        <dbReference type="ARBA" id="ARBA00008127"/>
    </source>
</evidence>
<comment type="function">
    <text evidence="7">Controls stomatal patterning.</text>
</comment>
<dbReference type="Proteomes" id="UP000447434">
    <property type="component" value="Chromosome 11"/>
</dbReference>
<evidence type="ECO:0000313" key="8">
    <source>
        <dbReference type="EMBL" id="KAE9603796.1"/>
    </source>
</evidence>
<sequence length="136" mass="15505">MARTQICLFCHKYIHFIICCIIILFASTSIFTNVVFMAEGRAISNLIEVEQKGMKEKGLVMVVKSQIGSRPPKCEGRCRSCGHCEAVKVPIEPIVQKHRSHYSTSRVITHSSRNDDLSNYKPMSWKCKCGDYFFNP</sequence>
<proteinExistence type="inferred from homology"/>
<evidence type="ECO:0000256" key="4">
    <source>
        <dbReference type="ARBA" id="ARBA00022525"/>
    </source>
</evidence>
<dbReference type="PANTHER" id="PTHR33109">
    <property type="entry name" value="EPIDERMAL PATTERNING FACTOR-LIKE PROTEIN 4"/>
    <property type="match status" value="1"/>
</dbReference>
<accession>A0A6A5P8S7</accession>
<keyword evidence="6" id="KW-1015">Disulfide bond</keyword>
<dbReference type="EMBL" id="WOCE01000011">
    <property type="protein sequence ID" value="KAE9603796.1"/>
    <property type="molecule type" value="Genomic_DNA"/>
</dbReference>
<dbReference type="GO" id="GO:0010052">
    <property type="term" value="P:guard cell differentiation"/>
    <property type="evidence" value="ECO:0007669"/>
    <property type="project" value="UniProtKB-UniRule"/>
</dbReference>
<protein>
    <recommendedName>
        <fullName evidence="7">Epidermal patterning factor-like protein</fullName>
    </recommendedName>
</protein>
<reference evidence="9" key="1">
    <citation type="journal article" date="2020" name="Nat. Commun.">
        <title>Genome sequence of the cluster root forming white lupin.</title>
        <authorList>
            <person name="Hufnagel B."/>
            <person name="Marques A."/>
            <person name="Soriano A."/>
            <person name="Marques L."/>
            <person name="Divol F."/>
            <person name="Doumas P."/>
            <person name="Sallet E."/>
            <person name="Mancinotti D."/>
            <person name="Carrere S."/>
            <person name="Marande W."/>
            <person name="Arribat S."/>
            <person name="Keller J."/>
            <person name="Huneau C."/>
            <person name="Blein T."/>
            <person name="Aime D."/>
            <person name="Laguerre M."/>
            <person name="Taylor J."/>
            <person name="Schubert V."/>
            <person name="Nelson M."/>
            <person name="Geu-Flores F."/>
            <person name="Crespi M."/>
            <person name="Gallardo-Guerrero K."/>
            <person name="Delaux P.-M."/>
            <person name="Salse J."/>
            <person name="Berges H."/>
            <person name="Guyot R."/>
            <person name="Gouzy J."/>
            <person name="Peret B."/>
        </authorList>
    </citation>
    <scope>NUCLEOTIDE SEQUENCE [LARGE SCALE GENOMIC DNA]</scope>
    <source>
        <strain evidence="9">cv. Amiga</strain>
    </source>
</reference>
<dbReference type="AlphaFoldDB" id="A0A6A5P8S7"/>
<organism evidence="8 9">
    <name type="scientific">Lupinus albus</name>
    <name type="common">White lupine</name>
    <name type="synonym">Lupinus termis</name>
    <dbReference type="NCBI Taxonomy" id="3870"/>
    <lineage>
        <taxon>Eukaryota</taxon>
        <taxon>Viridiplantae</taxon>
        <taxon>Streptophyta</taxon>
        <taxon>Embryophyta</taxon>
        <taxon>Tracheophyta</taxon>
        <taxon>Spermatophyta</taxon>
        <taxon>Magnoliopsida</taxon>
        <taxon>eudicotyledons</taxon>
        <taxon>Gunneridae</taxon>
        <taxon>Pentapetalae</taxon>
        <taxon>rosids</taxon>
        <taxon>fabids</taxon>
        <taxon>Fabales</taxon>
        <taxon>Fabaceae</taxon>
        <taxon>Papilionoideae</taxon>
        <taxon>50 kb inversion clade</taxon>
        <taxon>genistoids sensu lato</taxon>
        <taxon>core genistoids</taxon>
        <taxon>Genisteae</taxon>
        <taxon>Lupinus</taxon>
    </lineage>
</organism>